<keyword evidence="3" id="KW-1185">Reference proteome</keyword>
<keyword evidence="1" id="KW-0472">Membrane</keyword>
<reference evidence="2 3" key="1">
    <citation type="submission" date="2017-02" db="EMBL/GenBank/DDBJ databases">
        <authorList>
            <person name="Peterson S.W."/>
        </authorList>
    </citation>
    <scope>NUCLEOTIDE SEQUENCE [LARGE SCALE GENOMIC DNA]</scope>
    <source>
        <strain evidence="2 3">CECT 9027</strain>
    </source>
</reference>
<sequence>MKSKKLFALREIIVVFLSGGVPVFLAYFLGGIELLDSTVSALISPDLLLYYAVGAAVLFWLLYLIDDRIYIDPQSRKQAVLNFTISTLFEVSTNILGIFRVVSGLLIVFPLFVLAIEPESFQSVGFGFIQIGLIGLFEGGLFCWFHSKTKLKQKF</sequence>
<organism evidence="2 3">
    <name type="scientific">Vibrio palustris</name>
    <dbReference type="NCBI Taxonomy" id="1918946"/>
    <lineage>
        <taxon>Bacteria</taxon>
        <taxon>Pseudomonadati</taxon>
        <taxon>Pseudomonadota</taxon>
        <taxon>Gammaproteobacteria</taxon>
        <taxon>Vibrionales</taxon>
        <taxon>Vibrionaceae</taxon>
        <taxon>Vibrio</taxon>
    </lineage>
</organism>
<protein>
    <submittedName>
        <fullName evidence="2">Uncharacterized protein</fullName>
    </submittedName>
</protein>
<evidence type="ECO:0000256" key="1">
    <source>
        <dbReference type="SAM" id="Phobius"/>
    </source>
</evidence>
<dbReference type="RefSeq" id="WP_139343491.1">
    <property type="nucleotide sequence ID" value="NZ_AP024888.1"/>
</dbReference>
<gene>
    <name evidence="2" type="ORF">VPAL9027_02721</name>
</gene>
<accession>A0A1R4B733</accession>
<feature type="transmembrane region" description="Helical" evidence="1">
    <location>
        <begin position="12"/>
        <end position="35"/>
    </location>
</feature>
<dbReference type="EMBL" id="FUFT01000005">
    <property type="protein sequence ID" value="SJL84724.1"/>
    <property type="molecule type" value="Genomic_DNA"/>
</dbReference>
<feature type="transmembrane region" description="Helical" evidence="1">
    <location>
        <begin position="87"/>
        <end position="112"/>
    </location>
</feature>
<dbReference type="OrthoDB" id="7060141at2"/>
<feature type="transmembrane region" description="Helical" evidence="1">
    <location>
        <begin position="47"/>
        <end position="66"/>
    </location>
</feature>
<name>A0A1R4B733_9VIBR</name>
<evidence type="ECO:0000313" key="2">
    <source>
        <dbReference type="EMBL" id="SJL84724.1"/>
    </source>
</evidence>
<proteinExistence type="predicted"/>
<dbReference type="AlphaFoldDB" id="A0A1R4B733"/>
<keyword evidence="1" id="KW-1133">Transmembrane helix</keyword>
<feature type="transmembrane region" description="Helical" evidence="1">
    <location>
        <begin position="124"/>
        <end position="145"/>
    </location>
</feature>
<keyword evidence="1" id="KW-0812">Transmembrane</keyword>
<evidence type="ECO:0000313" key="3">
    <source>
        <dbReference type="Proteomes" id="UP000189475"/>
    </source>
</evidence>
<dbReference type="STRING" id="1918946.VPAL9027_02721"/>
<dbReference type="Proteomes" id="UP000189475">
    <property type="component" value="Unassembled WGS sequence"/>
</dbReference>